<proteinExistence type="predicted"/>
<organism evidence="1">
    <name type="scientific">marine sediment metagenome</name>
    <dbReference type="NCBI Taxonomy" id="412755"/>
    <lineage>
        <taxon>unclassified sequences</taxon>
        <taxon>metagenomes</taxon>
        <taxon>ecological metagenomes</taxon>
    </lineage>
</organism>
<protein>
    <recommendedName>
        <fullName evidence="2">N-acetyltransferase domain-containing protein</fullName>
    </recommendedName>
</protein>
<comment type="caution">
    <text evidence="1">The sequence shown here is derived from an EMBL/GenBank/DDBJ whole genome shotgun (WGS) entry which is preliminary data.</text>
</comment>
<sequence length="138" mass="16545">MIKQITDSKTFLDISDKLKEVRDCDLKQSSLYNYMVAGIYNKKIFTFASYDKDKMNGCLILTLIELSSDLCLNILFVWIDRHYPKLWEEYIEFIDKKAKEFRVRKIIGITKRSVKVIERKYGKYGYHKLYNVFVKEMI</sequence>
<evidence type="ECO:0000313" key="1">
    <source>
        <dbReference type="EMBL" id="GAH79201.1"/>
    </source>
</evidence>
<accession>X1I9V3</accession>
<reference evidence="1" key="1">
    <citation type="journal article" date="2014" name="Front. Microbiol.">
        <title>High frequency of phylogenetically diverse reductive dehalogenase-homologous genes in deep subseafloor sedimentary metagenomes.</title>
        <authorList>
            <person name="Kawai M."/>
            <person name="Futagami T."/>
            <person name="Toyoda A."/>
            <person name="Takaki Y."/>
            <person name="Nishi S."/>
            <person name="Hori S."/>
            <person name="Arai W."/>
            <person name="Tsubouchi T."/>
            <person name="Morono Y."/>
            <person name="Uchiyama I."/>
            <person name="Ito T."/>
            <person name="Fujiyama A."/>
            <person name="Inagaki F."/>
            <person name="Takami H."/>
        </authorList>
    </citation>
    <scope>NUCLEOTIDE SEQUENCE</scope>
    <source>
        <strain evidence="1">Expedition CK06-06</strain>
    </source>
</reference>
<gene>
    <name evidence="1" type="ORF">S03H2_55293</name>
</gene>
<name>X1I9V3_9ZZZZ</name>
<dbReference type="AlphaFoldDB" id="X1I9V3"/>
<dbReference type="EMBL" id="BARU01035310">
    <property type="protein sequence ID" value="GAH79201.1"/>
    <property type="molecule type" value="Genomic_DNA"/>
</dbReference>
<evidence type="ECO:0008006" key="2">
    <source>
        <dbReference type="Google" id="ProtNLM"/>
    </source>
</evidence>